<organism evidence="3">
    <name type="scientific">Tanacetum cinerariifolium</name>
    <name type="common">Dalmatian daisy</name>
    <name type="synonym">Chrysanthemum cinerariifolium</name>
    <dbReference type="NCBI Taxonomy" id="118510"/>
    <lineage>
        <taxon>Eukaryota</taxon>
        <taxon>Viridiplantae</taxon>
        <taxon>Streptophyta</taxon>
        <taxon>Embryophyta</taxon>
        <taxon>Tracheophyta</taxon>
        <taxon>Spermatophyta</taxon>
        <taxon>Magnoliopsida</taxon>
        <taxon>eudicotyledons</taxon>
        <taxon>Gunneridae</taxon>
        <taxon>Pentapetalae</taxon>
        <taxon>asterids</taxon>
        <taxon>campanulids</taxon>
        <taxon>Asterales</taxon>
        <taxon>Asteraceae</taxon>
        <taxon>Asteroideae</taxon>
        <taxon>Anthemideae</taxon>
        <taxon>Anthemidinae</taxon>
        <taxon>Tanacetum</taxon>
    </lineage>
</organism>
<evidence type="ECO:0000313" key="3">
    <source>
        <dbReference type="EMBL" id="GFA06750.1"/>
    </source>
</evidence>
<keyword evidence="3" id="KW-0808">Transferase</keyword>
<feature type="region of interest" description="Disordered" evidence="1">
    <location>
        <begin position="309"/>
        <end position="352"/>
    </location>
</feature>
<feature type="compositionally biased region" description="Polar residues" evidence="1">
    <location>
        <begin position="334"/>
        <end position="343"/>
    </location>
</feature>
<dbReference type="AlphaFoldDB" id="A0A699J2Z2"/>
<gene>
    <name evidence="3" type="ORF">Tci_578722</name>
</gene>
<reference evidence="3" key="1">
    <citation type="journal article" date="2019" name="Sci. Rep.">
        <title>Draft genome of Tanacetum cinerariifolium, the natural source of mosquito coil.</title>
        <authorList>
            <person name="Yamashiro T."/>
            <person name="Shiraishi A."/>
            <person name="Satake H."/>
            <person name="Nakayama K."/>
        </authorList>
    </citation>
    <scope>NUCLEOTIDE SEQUENCE</scope>
</reference>
<protein>
    <submittedName>
        <fullName evidence="3">Reverse transcriptase domain-containing protein</fullName>
    </submittedName>
</protein>
<dbReference type="EMBL" id="BKCJ010363893">
    <property type="protein sequence ID" value="GFA06750.1"/>
    <property type="molecule type" value="Genomic_DNA"/>
</dbReference>
<accession>A0A699J2Z2</accession>
<comment type="caution">
    <text evidence="3">The sequence shown here is derived from an EMBL/GenBank/DDBJ whole genome shotgun (WGS) entry which is preliminary data.</text>
</comment>
<evidence type="ECO:0000256" key="2">
    <source>
        <dbReference type="SAM" id="Phobius"/>
    </source>
</evidence>
<keyword evidence="2" id="KW-1133">Transmembrane helix</keyword>
<evidence type="ECO:0000256" key="1">
    <source>
        <dbReference type="SAM" id="MobiDB-lite"/>
    </source>
</evidence>
<keyword evidence="3" id="KW-0695">RNA-directed DNA polymerase</keyword>
<name>A0A699J2Z2_TANCI</name>
<proteinExistence type="predicted"/>
<keyword evidence="3" id="KW-0548">Nucleotidyltransferase</keyword>
<sequence>EIQGRSDLVEILDMSMRVLFIVYKKMLVLDKSKKTMLQLKIVSSNCWNNNCIIVTHDGCLEQLGHSTLIGHRNSGRRKIVKIKEIQGRSDLVEILDMSMRVLFIVYKKMLVLDKSKKTMLQLKIVSSNCWNNNCIIVTHDGCLEQLGHSTLIGHRNSGRRKIVKIKEPKLDRQEPDKLVVGKPEVDKQILILGYGRKTRRSDLIRHHWRTITGISLLEIYYGGLRYKFFNVIMIIVAIGGWTISAPAYQALAPQHKVFRRRIFQLMLKPMMRTASTSSSGTLSSNTIFNPRSDLKAITTRSGVLYDGPQIPPSPSSLHPVVEDEPEATKDTVDPINNGNTKDVQPQAVHSKAVTSLISEPAITPVSA</sequence>
<feature type="transmembrane region" description="Helical" evidence="2">
    <location>
        <begin position="228"/>
        <end position="251"/>
    </location>
</feature>
<dbReference type="GO" id="GO:0003964">
    <property type="term" value="F:RNA-directed DNA polymerase activity"/>
    <property type="evidence" value="ECO:0007669"/>
    <property type="project" value="UniProtKB-KW"/>
</dbReference>
<keyword evidence="2" id="KW-0472">Membrane</keyword>
<feature type="non-terminal residue" evidence="3">
    <location>
        <position position="1"/>
    </location>
</feature>
<keyword evidence="2" id="KW-0812">Transmembrane</keyword>